<accession>A0A366MCZ9</accession>
<dbReference type="Pfam" id="PF01871">
    <property type="entry name" value="AMMECR1"/>
    <property type="match status" value="1"/>
</dbReference>
<reference evidence="3 4" key="1">
    <citation type="submission" date="2018-06" db="EMBL/GenBank/DDBJ databases">
        <title>Genomic insight into two independent archaeal endosymbiosis events.</title>
        <authorList>
            <person name="Lind A.E."/>
            <person name="Lewis W.H."/>
            <person name="Spang A."/>
            <person name="Guy L."/>
            <person name="Embley M.T."/>
            <person name="Ettema T.J.G."/>
        </authorList>
    </citation>
    <scope>NUCLEOTIDE SEQUENCE [LARGE SCALE GENOMIC DNA]</scope>
    <source>
        <strain evidence="3">NOE</strain>
    </source>
</reference>
<dbReference type="InterPro" id="IPR023472">
    <property type="entry name" value="Uncharacterised_MJ0810"/>
</dbReference>
<evidence type="ECO:0000313" key="3">
    <source>
        <dbReference type="EMBL" id="RBQ24116.1"/>
    </source>
</evidence>
<dbReference type="NCBIfam" id="TIGR00296">
    <property type="entry name" value="TIGR00296 family protein"/>
    <property type="match status" value="1"/>
</dbReference>
<dbReference type="Proteomes" id="UP000253099">
    <property type="component" value="Unassembled WGS sequence"/>
</dbReference>
<evidence type="ECO:0000256" key="1">
    <source>
        <dbReference type="HAMAP-Rule" id="MF_00645"/>
    </source>
</evidence>
<protein>
    <recommendedName>
        <fullName evidence="1">Protein ALNOE001_05030</fullName>
    </recommendedName>
</protein>
<dbReference type="InterPro" id="IPR036071">
    <property type="entry name" value="AMMECR1_dom_sf"/>
</dbReference>
<keyword evidence="4" id="KW-1185">Reference proteome</keyword>
<dbReference type="Gene3D" id="3.30.1490.150">
    <property type="entry name" value="Hypothetical protein ph0010, domain 2"/>
    <property type="match status" value="1"/>
</dbReference>
<proteinExistence type="inferred from homology"/>
<feature type="domain" description="AMMECR1" evidence="2">
    <location>
        <begin position="5"/>
        <end position="185"/>
    </location>
</feature>
<dbReference type="InterPro" id="IPR027623">
    <property type="entry name" value="AmmeMemoSam_A"/>
</dbReference>
<dbReference type="InterPro" id="IPR002733">
    <property type="entry name" value="AMMECR1_domain"/>
</dbReference>
<dbReference type="PANTHER" id="PTHR13016">
    <property type="entry name" value="AMMECR1 HOMOLOG"/>
    <property type="match status" value="1"/>
</dbReference>
<dbReference type="SUPFAM" id="SSF143447">
    <property type="entry name" value="AMMECR1-like"/>
    <property type="match status" value="1"/>
</dbReference>
<sequence>MLSNDDGKYLIRIAKQAIENYLEKGTKLDIPKDCPDYLKEKLRVFVTLNKNEELRGCIGYPEPIAPLIDATIDVAISAAVNDPRFPSLTKDEFKDIDIEVTVLTKPKLLEVTNPNDYVKKVNIGEDGLIIEKRFNKGLLLSQVATEYNMDSKSFLDNTCLKAGLNSNCWLESDTNIFTFQGQTFK</sequence>
<dbReference type="PROSITE" id="PS51112">
    <property type="entry name" value="AMMECR1"/>
    <property type="match status" value="1"/>
</dbReference>
<dbReference type="HAMAP" id="MF_00645">
    <property type="entry name" value="AMMECR1"/>
    <property type="match status" value="1"/>
</dbReference>
<evidence type="ECO:0000313" key="4">
    <source>
        <dbReference type="Proteomes" id="UP000253099"/>
    </source>
</evidence>
<gene>
    <name evidence="3" type="ORF">ALNOE001_05030</name>
</gene>
<dbReference type="Gene3D" id="3.30.700.20">
    <property type="entry name" value="Hypothetical protein ph0010, domain 1"/>
    <property type="match status" value="1"/>
</dbReference>
<dbReference type="EMBL" id="NIZT01000010">
    <property type="protein sequence ID" value="RBQ24116.1"/>
    <property type="molecule type" value="Genomic_DNA"/>
</dbReference>
<name>A0A366MCZ9_9EURY</name>
<dbReference type="NCBIfam" id="TIGR04335">
    <property type="entry name" value="AmmeMemoSam_A"/>
    <property type="match status" value="1"/>
</dbReference>
<dbReference type="PANTHER" id="PTHR13016:SF0">
    <property type="entry name" value="AMME SYNDROME CANDIDATE GENE 1 PROTEIN"/>
    <property type="match status" value="1"/>
</dbReference>
<evidence type="ECO:0000259" key="2">
    <source>
        <dbReference type="PROSITE" id="PS51112"/>
    </source>
</evidence>
<dbReference type="InterPro" id="IPR023473">
    <property type="entry name" value="AMMECR1"/>
</dbReference>
<dbReference type="InterPro" id="IPR027485">
    <property type="entry name" value="AMMECR1_N"/>
</dbReference>
<organism evidence="3 4">
    <name type="scientific">Candidatus Methanobinarius endosymbioticus</name>
    <dbReference type="NCBI Taxonomy" id="2006182"/>
    <lineage>
        <taxon>Archaea</taxon>
        <taxon>Methanobacteriati</taxon>
        <taxon>Methanobacteriota</taxon>
        <taxon>Methanomada group</taxon>
        <taxon>Methanobacteria</taxon>
        <taxon>Methanobacteriales</taxon>
        <taxon>Methanobacteriaceae</taxon>
        <taxon>Candidatus Methanobinarius</taxon>
    </lineage>
</organism>
<comment type="caution">
    <text evidence="3">The sequence shown here is derived from an EMBL/GenBank/DDBJ whole genome shotgun (WGS) entry which is preliminary data.</text>
</comment>
<dbReference type="AlphaFoldDB" id="A0A366MCZ9"/>